<dbReference type="PANTHER" id="PTHR11063:SF8">
    <property type="entry name" value="DELTA-1-PYRROLINE-5-CARBOXYLATE SYNTHASE"/>
    <property type="match status" value="1"/>
</dbReference>
<dbReference type="GO" id="GO:0050661">
    <property type="term" value="F:NADP binding"/>
    <property type="evidence" value="ECO:0007669"/>
    <property type="project" value="InterPro"/>
</dbReference>
<accession>A0A433JGZ4</accession>
<dbReference type="InterPro" id="IPR012134">
    <property type="entry name" value="Glu-5-SA_DH"/>
</dbReference>
<comment type="similarity">
    <text evidence="7">Belongs to the gamma-glutamyl phosphate reductase family.</text>
</comment>
<comment type="subcellular location">
    <subcellularLocation>
        <location evidence="7">Cytoplasm</location>
    </subcellularLocation>
</comment>
<dbReference type="NCBIfam" id="TIGR00407">
    <property type="entry name" value="proA"/>
    <property type="match status" value="1"/>
</dbReference>
<dbReference type="InterPro" id="IPR016162">
    <property type="entry name" value="Ald_DH_N"/>
</dbReference>
<gene>
    <name evidence="7" type="primary">proA</name>
    <name evidence="8" type="ORF">EKM59_10860</name>
</gene>
<evidence type="ECO:0000313" key="9">
    <source>
        <dbReference type="Proteomes" id="UP000288012"/>
    </source>
</evidence>
<dbReference type="AlphaFoldDB" id="A0A433JGZ4"/>
<keyword evidence="4 7" id="KW-0521">NADP</keyword>
<dbReference type="RefSeq" id="WP_126954960.1">
    <property type="nucleotide sequence ID" value="NZ_RZGR01000043.1"/>
</dbReference>
<keyword evidence="3 7" id="KW-0641">Proline biosynthesis</keyword>
<dbReference type="EC" id="1.2.1.41" evidence="7"/>
<dbReference type="PANTHER" id="PTHR11063">
    <property type="entry name" value="GLUTAMATE SEMIALDEHYDE DEHYDROGENASE"/>
    <property type="match status" value="1"/>
</dbReference>
<comment type="catalytic activity">
    <reaction evidence="6 7">
        <text>L-glutamate 5-semialdehyde + phosphate + NADP(+) = L-glutamyl 5-phosphate + NADPH + H(+)</text>
        <dbReference type="Rhea" id="RHEA:19541"/>
        <dbReference type="ChEBI" id="CHEBI:15378"/>
        <dbReference type="ChEBI" id="CHEBI:43474"/>
        <dbReference type="ChEBI" id="CHEBI:57783"/>
        <dbReference type="ChEBI" id="CHEBI:58066"/>
        <dbReference type="ChEBI" id="CHEBI:58274"/>
        <dbReference type="ChEBI" id="CHEBI:58349"/>
        <dbReference type="EC" id="1.2.1.41"/>
    </reaction>
</comment>
<comment type="function">
    <text evidence="7">Catalyzes the NADPH-dependent reduction of L-glutamate 5-phosphate into L-glutamate 5-semialdehyde and phosphate. The product spontaneously undergoes cyclization to form 1-pyrroline-5-carboxylate.</text>
</comment>
<dbReference type="GO" id="GO:0055129">
    <property type="term" value="P:L-proline biosynthetic process"/>
    <property type="evidence" value="ECO:0007669"/>
    <property type="project" value="UniProtKB-UniRule"/>
</dbReference>
<evidence type="ECO:0000256" key="7">
    <source>
        <dbReference type="HAMAP-Rule" id="MF_00412"/>
    </source>
</evidence>
<keyword evidence="7" id="KW-0963">Cytoplasm</keyword>
<protein>
    <recommendedName>
        <fullName evidence="7">Gamma-glutamyl phosphate reductase</fullName>
        <shortName evidence="7">GPR</shortName>
        <ecNumber evidence="7">1.2.1.41</ecNumber>
    </recommendedName>
    <alternativeName>
        <fullName evidence="7">Glutamate-5-semialdehyde dehydrogenase</fullName>
    </alternativeName>
    <alternativeName>
        <fullName evidence="7">Glutamyl-gamma-semialdehyde dehydrogenase</fullName>
        <shortName evidence="7">GSA dehydrogenase</shortName>
    </alternativeName>
</protein>
<dbReference type="SUPFAM" id="SSF53720">
    <property type="entry name" value="ALDH-like"/>
    <property type="match status" value="1"/>
</dbReference>
<keyword evidence="9" id="KW-1185">Reference proteome</keyword>
<evidence type="ECO:0000256" key="3">
    <source>
        <dbReference type="ARBA" id="ARBA00022650"/>
    </source>
</evidence>
<keyword evidence="5 7" id="KW-0560">Oxidoreductase</keyword>
<dbReference type="InterPro" id="IPR000965">
    <property type="entry name" value="GPR_dom"/>
</dbReference>
<dbReference type="InterPro" id="IPR016161">
    <property type="entry name" value="Ald_DH/histidinol_DH"/>
</dbReference>
<dbReference type="EMBL" id="RZGR01000043">
    <property type="protein sequence ID" value="RUQ81010.1"/>
    <property type="molecule type" value="Genomic_DNA"/>
</dbReference>
<dbReference type="NCBIfam" id="NF001221">
    <property type="entry name" value="PRK00197.1"/>
    <property type="match status" value="1"/>
</dbReference>
<dbReference type="GO" id="GO:0005737">
    <property type="term" value="C:cytoplasm"/>
    <property type="evidence" value="ECO:0007669"/>
    <property type="project" value="UniProtKB-SubCell"/>
</dbReference>
<name>A0A433JGZ4_9GAMM</name>
<evidence type="ECO:0000256" key="4">
    <source>
        <dbReference type="ARBA" id="ARBA00022857"/>
    </source>
</evidence>
<dbReference type="PROSITE" id="PS01223">
    <property type="entry name" value="PROA"/>
    <property type="match status" value="1"/>
</dbReference>
<dbReference type="HAMAP" id="MF_00412">
    <property type="entry name" value="ProA"/>
    <property type="match status" value="1"/>
</dbReference>
<dbReference type="PIRSF" id="PIRSF000151">
    <property type="entry name" value="GPR"/>
    <property type="match status" value="1"/>
</dbReference>
<proteinExistence type="inferred from homology"/>
<dbReference type="UniPathway" id="UPA00098">
    <property type="reaction ID" value="UER00360"/>
</dbReference>
<reference evidence="8 9" key="1">
    <citation type="submission" date="2018-12" db="EMBL/GenBank/DDBJ databases">
        <title>Legionella sp,whole genome shotgun sequence.</title>
        <authorList>
            <person name="Wu H."/>
        </authorList>
    </citation>
    <scope>NUCLEOTIDE SEQUENCE [LARGE SCALE GENOMIC DNA]</scope>
    <source>
        <strain evidence="9">km714</strain>
    </source>
</reference>
<keyword evidence="2 7" id="KW-0028">Amino-acid biosynthesis</keyword>
<dbReference type="Gene3D" id="3.40.605.10">
    <property type="entry name" value="Aldehyde Dehydrogenase, Chain A, domain 1"/>
    <property type="match status" value="1"/>
</dbReference>
<dbReference type="FunFam" id="3.40.309.10:FF:000006">
    <property type="entry name" value="Gamma-glutamyl phosphate reductase"/>
    <property type="match status" value="1"/>
</dbReference>
<organism evidence="8 9">
    <name type="scientific">Legionella septentrionalis</name>
    <dbReference type="NCBI Taxonomy" id="2498109"/>
    <lineage>
        <taxon>Bacteria</taxon>
        <taxon>Pseudomonadati</taxon>
        <taxon>Pseudomonadota</taxon>
        <taxon>Gammaproteobacteria</taxon>
        <taxon>Legionellales</taxon>
        <taxon>Legionellaceae</taxon>
        <taxon>Legionella</taxon>
    </lineage>
</organism>
<evidence type="ECO:0000256" key="1">
    <source>
        <dbReference type="ARBA" id="ARBA00004985"/>
    </source>
</evidence>
<sequence>MDEVLRRLTQIKAESHCLSLMPAEIRQKILLDLAKTLREESITIISENQKDLLLMQEDDPRHDRLLLSQERIDSIANDVESVASLPNPLGGILENKKLPNGLVLQKVPVPLGVVSVIYESRPNVTVDVFALCFKTGNACVLKGGKEAYHSNACLVSLIHNVLKKHSVSPLAIYLLPAEREALHVLLKAVHLVDVCIPRGGQSLINFVREHARIPVIETGAGIVHTYFDVSGDLEKGRLIVHNAKTRRVSVCNALDTLIIHQGRLSSLPALVELLAAKQVELYADETSHQALLGSYPQALLQHAQKEDFGREFLSYKMAIKAVPSLERAVRHIQQYTSGHSEAIIAEDKSAIAYFTQQVDAAAVYVNASTAFTDGGQFGLGAEIGISTQKLHARGPMALEALTSYKWLVFGEGQIRS</sequence>
<evidence type="ECO:0000313" key="8">
    <source>
        <dbReference type="EMBL" id="RUQ81010.1"/>
    </source>
</evidence>
<comment type="pathway">
    <text evidence="1 7">Amino-acid biosynthesis; L-proline biosynthesis; L-glutamate 5-semialdehyde from L-glutamate: step 2/2.</text>
</comment>
<dbReference type="InterPro" id="IPR016163">
    <property type="entry name" value="Ald_DH_C"/>
</dbReference>
<dbReference type="GO" id="GO:0004350">
    <property type="term" value="F:glutamate-5-semialdehyde dehydrogenase activity"/>
    <property type="evidence" value="ECO:0007669"/>
    <property type="project" value="UniProtKB-UniRule"/>
</dbReference>
<dbReference type="CDD" id="cd07079">
    <property type="entry name" value="ALDH_F18-19_ProA-GPR"/>
    <property type="match status" value="1"/>
</dbReference>
<evidence type="ECO:0000256" key="5">
    <source>
        <dbReference type="ARBA" id="ARBA00023002"/>
    </source>
</evidence>
<dbReference type="Proteomes" id="UP000288012">
    <property type="component" value="Unassembled WGS sequence"/>
</dbReference>
<evidence type="ECO:0000256" key="2">
    <source>
        <dbReference type="ARBA" id="ARBA00022605"/>
    </source>
</evidence>
<comment type="caution">
    <text evidence="8">The sequence shown here is derived from an EMBL/GenBank/DDBJ whole genome shotgun (WGS) entry which is preliminary data.</text>
</comment>
<dbReference type="Gene3D" id="3.40.309.10">
    <property type="entry name" value="Aldehyde Dehydrogenase, Chain A, domain 2"/>
    <property type="match status" value="1"/>
</dbReference>
<dbReference type="InterPro" id="IPR020593">
    <property type="entry name" value="G-glutamylP_reductase_CS"/>
</dbReference>
<evidence type="ECO:0000256" key="6">
    <source>
        <dbReference type="ARBA" id="ARBA00049024"/>
    </source>
</evidence>